<gene>
    <name evidence="1" type="ORF">FD13_GL001164</name>
</gene>
<dbReference type="PATRIC" id="fig|1423803.3.peg.1185"/>
<dbReference type="STRING" id="1423803.FD13_GL001164"/>
<dbReference type="OrthoDB" id="2329009at2"/>
<sequence length="165" mass="18826">MKNKFAEQLSLDLVGFMRKDVAEGAHISKSQLTRMSNGERSGDKSMRVAIAHRLHSILLALSGARTDYGLLSFLKDTTKHNDVISAMFRQRKEENDRRAIEEEFDEAMSTEKKFRSPQQVLLIDKYFDEYAEEIMSENTDIVMKADYAGINLQNVFNKANTRLGG</sequence>
<proteinExistence type="predicted"/>
<organism evidence="1 2">
    <name type="scientific">Levilactobacillus senmaizukei DSM 21775 = NBRC 103853</name>
    <dbReference type="NCBI Taxonomy" id="1423803"/>
    <lineage>
        <taxon>Bacteria</taxon>
        <taxon>Bacillati</taxon>
        <taxon>Bacillota</taxon>
        <taxon>Bacilli</taxon>
        <taxon>Lactobacillales</taxon>
        <taxon>Lactobacillaceae</taxon>
        <taxon>Levilactobacillus</taxon>
    </lineage>
</organism>
<accession>A0A0R2DB89</accession>
<keyword evidence="2" id="KW-1185">Reference proteome</keyword>
<dbReference type="EMBL" id="AYZH01000028">
    <property type="protein sequence ID" value="KRN01256.1"/>
    <property type="molecule type" value="Genomic_DNA"/>
</dbReference>
<dbReference type="RefSeq" id="WP_056964407.1">
    <property type="nucleotide sequence ID" value="NZ_BCWD01000035.1"/>
</dbReference>
<evidence type="ECO:0000313" key="1">
    <source>
        <dbReference type="EMBL" id="KRN01256.1"/>
    </source>
</evidence>
<comment type="caution">
    <text evidence="1">The sequence shown here is derived from an EMBL/GenBank/DDBJ whole genome shotgun (WGS) entry which is preliminary data.</text>
</comment>
<protein>
    <submittedName>
        <fullName evidence="1">Transcription regulator</fullName>
    </submittedName>
</protein>
<name>A0A0R2DB89_9LACO</name>
<dbReference type="Proteomes" id="UP000051589">
    <property type="component" value="Unassembled WGS sequence"/>
</dbReference>
<reference evidence="1 2" key="1">
    <citation type="journal article" date="2015" name="Genome Announc.">
        <title>Expanding the biotechnology potential of lactobacilli through comparative genomics of 213 strains and associated genera.</title>
        <authorList>
            <person name="Sun Z."/>
            <person name="Harris H.M."/>
            <person name="McCann A."/>
            <person name="Guo C."/>
            <person name="Argimon S."/>
            <person name="Zhang W."/>
            <person name="Yang X."/>
            <person name="Jeffery I.B."/>
            <person name="Cooney J.C."/>
            <person name="Kagawa T.F."/>
            <person name="Liu W."/>
            <person name="Song Y."/>
            <person name="Salvetti E."/>
            <person name="Wrobel A."/>
            <person name="Rasinkangas P."/>
            <person name="Parkhill J."/>
            <person name="Rea M.C."/>
            <person name="O'Sullivan O."/>
            <person name="Ritari J."/>
            <person name="Douillard F.P."/>
            <person name="Paul Ross R."/>
            <person name="Yang R."/>
            <person name="Briner A.E."/>
            <person name="Felis G.E."/>
            <person name="de Vos W.M."/>
            <person name="Barrangou R."/>
            <person name="Klaenhammer T.R."/>
            <person name="Caufield P.W."/>
            <person name="Cui Y."/>
            <person name="Zhang H."/>
            <person name="O'Toole P.W."/>
        </authorList>
    </citation>
    <scope>NUCLEOTIDE SEQUENCE [LARGE SCALE GENOMIC DNA]</scope>
    <source>
        <strain evidence="1 2">DSM 21775</strain>
    </source>
</reference>
<evidence type="ECO:0000313" key="2">
    <source>
        <dbReference type="Proteomes" id="UP000051589"/>
    </source>
</evidence>
<dbReference type="AlphaFoldDB" id="A0A0R2DB89"/>